<dbReference type="Proteomes" id="UP001189616">
    <property type="component" value="Unassembled WGS sequence"/>
</dbReference>
<accession>A0ABN9IUE3</accession>
<gene>
    <name evidence="1" type="ORF">LMG7141_02356</name>
</gene>
<comment type="caution">
    <text evidence="1">The sequence shown here is derived from an EMBL/GenBank/DDBJ whole genome shotgun (WGS) entry which is preliminary data.</text>
</comment>
<evidence type="ECO:0000313" key="2">
    <source>
        <dbReference type="Proteomes" id="UP001189616"/>
    </source>
</evidence>
<evidence type="ECO:0008006" key="3">
    <source>
        <dbReference type="Google" id="ProtNLM"/>
    </source>
</evidence>
<protein>
    <recommendedName>
        <fullName evidence="3">Transposase</fullName>
    </recommendedName>
</protein>
<dbReference type="EMBL" id="CATYWO010000003">
    <property type="protein sequence ID" value="CAJ0790369.1"/>
    <property type="molecule type" value="Genomic_DNA"/>
</dbReference>
<reference evidence="1 2" key="1">
    <citation type="submission" date="2023-07" db="EMBL/GenBank/DDBJ databases">
        <authorList>
            <person name="Peeters C."/>
        </authorList>
    </citation>
    <scope>NUCLEOTIDE SEQUENCE [LARGE SCALE GENOMIC DNA]</scope>
    <source>
        <strain evidence="1 2">LMG 7141</strain>
    </source>
</reference>
<organism evidence="1 2">
    <name type="scientific">Ralstonia condita</name>
    <dbReference type="NCBI Taxonomy" id="3058600"/>
    <lineage>
        <taxon>Bacteria</taxon>
        <taxon>Pseudomonadati</taxon>
        <taxon>Pseudomonadota</taxon>
        <taxon>Betaproteobacteria</taxon>
        <taxon>Burkholderiales</taxon>
        <taxon>Burkholderiaceae</taxon>
        <taxon>Ralstonia</taxon>
    </lineage>
</organism>
<proteinExistence type="predicted"/>
<keyword evidence="2" id="KW-1185">Reference proteome</keyword>
<name>A0ABN9IUE3_9RALS</name>
<sequence length="113" mass="12677">MYPCEGRTRAVELYIKLGKRIRSTIRQLGYPTKNVLKGWCRQYGQQLGIPGRCNSEASLIRLLSERDQSGANLINRDFKAAAANEKWPTGITESQISAGMARMVWMASGKVRT</sequence>
<evidence type="ECO:0000313" key="1">
    <source>
        <dbReference type="EMBL" id="CAJ0790369.1"/>
    </source>
</evidence>